<sequence length="458" mass="52646">MASKLSSPLIPWLIFLTCSLIFLYSTLLPLYTPPSTIPFSPPCNLFKGQWITDPNHKPIYDDTCPFHRNSWNCLRNQRDNMGLINSWKWVPEKCELPQIDPSGFLGLMRNKRIGFVGDSLNENFLVSFLCVLRVADVGAKKWKRKGAWRGAYFPKFNVTVAYHRSVLLAKYEWQPKKSAGSNQDGLKGIYRVDVDIPADDWASITGFYDVLVFNTGHWWGYDKFPKETPLVFYKAGRPIVPPLQMLDGFKVVLESMVSYIEKEFPRKTLKFWRLQSPRHFYGGDWNQNGSCLFNEPLEEQQLDLWFDPSNNGVNKEARRLNHIIEEALQGTDIQLLDLTHLSEFRADAHPAVWLGKKDAVAVWGQDCMHWCLPGVPDTWVDILSQLIHYSISANACIRARYEELVTPYKHIATIVFLSGGCDVNVEKKMLHIVAIPIYRISEINIVDRMGSKILIMPF</sequence>
<keyword evidence="4" id="KW-0735">Signal-anchor</keyword>
<dbReference type="EMBL" id="SDRB02009625">
    <property type="protein sequence ID" value="THG08006.1"/>
    <property type="molecule type" value="Genomic_DNA"/>
</dbReference>
<keyword evidence="11" id="KW-1185">Reference proteome</keyword>
<protein>
    <submittedName>
        <fullName evidence="10">Uncharacterized protein</fullName>
    </submittedName>
</protein>
<feature type="domain" description="Trichome birefringence-like C-terminal" evidence="8">
    <location>
        <begin position="96"/>
        <end position="385"/>
    </location>
</feature>
<keyword evidence="5 7" id="KW-1133">Transmembrane helix</keyword>
<evidence type="ECO:0000259" key="8">
    <source>
        <dbReference type="Pfam" id="PF13839"/>
    </source>
</evidence>
<dbReference type="Proteomes" id="UP000306102">
    <property type="component" value="Unassembled WGS sequence"/>
</dbReference>
<dbReference type="GO" id="GO:0016413">
    <property type="term" value="F:O-acetyltransferase activity"/>
    <property type="evidence" value="ECO:0007669"/>
    <property type="project" value="InterPro"/>
</dbReference>
<dbReference type="GO" id="GO:0005794">
    <property type="term" value="C:Golgi apparatus"/>
    <property type="evidence" value="ECO:0007669"/>
    <property type="project" value="TreeGrafter"/>
</dbReference>
<evidence type="ECO:0000256" key="3">
    <source>
        <dbReference type="ARBA" id="ARBA00022692"/>
    </source>
</evidence>
<reference evidence="10 11" key="1">
    <citation type="journal article" date="2018" name="Proc. Natl. Acad. Sci. U.S.A.">
        <title>Draft genome sequence of Camellia sinensis var. sinensis provides insights into the evolution of the tea genome and tea quality.</title>
        <authorList>
            <person name="Wei C."/>
            <person name="Yang H."/>
            <person name="Wang S."/>
            <person name="Zhao J."/>
            <person name="Liu C."/>
            <person name="Gao L."/>
            <person name="Xia E."/>
            <person name="Lu Y."/>
            <person name="Tai Y."/>
            <person name="She G."/>
            <person name="Sun J."/>
            <person name="Cao H."/>
            <person name="Tong W."/>
            <person name="Gao Q."/>
            <person name="Li Y."/>
            <person name="Deng W."/>
            <person name="Jiang X."/>
            <person name="Wang W."/>
            <person name="Chen Q."/>
            <person name="Zhang S."/>
            <person name="Li H."/>
            <person name="Wu J."/>
            <person name="Wang P."/>
            <person name="Li P."/>
            <person name="Shi C."/>
            <person name="Zheng F."/>
            <person name="Jian J."/>
            <person name="Huang B."/>
            <person name="Shan D."/>
            <person name="Shi M."/>
            <person name="Fang C."/>
            <person name="Yue Y."/>
            <person name="Li F."/>
            <person name="Li D."/>
            <person name="Wei S."/>
            <person name="Han B."/>
            <person name="Jiang C."/>
            <person name="Yin Y."/>
            <person name="Xia T."/>
            <person name="Zhang Z."/>
            <person name="Bennetzen J.L."/>
            <person name="Zhao S."/>
            <person name="Wan X."/>
        </authorList>
    </citation>
    <scope>NUCLEOTIDE SEQUENCE [LARGE SCALE GENOMIC DNA]</scope>
    <source>
        <strain evidence="11">cv. Shuchazao</strain>
        <tissue evidence="10">Leaf</tissue>
    </source>
</reference>
<evidence type="ECO:0000256" key="1">
    <source>
        <dbReference type="ARBA" id="ARBA00004167"/>
    </source>
</evidence>
<dbReference type="GO" id="GO:0016020">
    <property type="term" value="C:membrane"/>
    <property type="evidence" value="ECO:0007669"/>
    <property type="project" value="UniProtKB-SubCell"/>
</dbReference>
<proteinExistence type="inferred from homology"/>
<name>A0A4S4DZ21_CAMSN</name>
<evidence type="ECO:0000259" key="9">
    <source>
        <dbReference type="Pfam" id="PF14416"/>
    </source>
</evidence>
<feature type="transmembrane region" description="Helical" evidence="7">
    <location>
        <begin position="12"/>
        <end position="31"/>
    </location>
</feature>
<feature type="domain" description="Trichome birefringence-like N-terminal" evidence="9">
    <location>
        <begin position="42"/>
        <end position="95"/>
    </location>
</feature>
<evidence type="ECO:0000313" key="10">
    <source>
        <dbReference type="EMBL" id="THG08006.1"/>
    </source>
</evidence>
<comment type="similarity">
    <text evidence="2">Belongs to the PC-esterase family. TBL subfamily.</text>
</comment>
<keyword evidence="6 7" id="KW-0472">Membrane</keyword>
<dbReference type="InterPro" id="IPR025846">
    <property type="entry name" value="TBL_N"/>
</dbReference>
<dbReference type="InterPro" id="IPR029962">
    <property type="entry name" value="TBL"/>
</dbReference>
<keyword evidence="3 7" id="KW-0812">Transmembrane</keyword>
<dbReference type="PANTHER" id="PTHR32285">
    <property type="entry name" value="PROTEIN TRICHOME BIREFRINGENCE-LIKE 9-RELATED"/>
    <property type="match status" value="1"/>
</dbReference>
<evidence type="ECO:0000256" key="5">
    <source>
        <dbReference type="ARBA" id="ARBA00022989"/>
    </source>
</evidence>
<gene>
    <name evidence="10" type="ORF">TEA_029374</name>
</gene>
<evidence type="ECO:0000256" key="6">
    <source>
        <dbReference type="ARBA" id="ARBA00023136"/>
    </source>
</evidence>
<evidence type="ECO:0000313" key="11">
    <source>
        <dbReference type="Proteomes" id="UP000306102"/>
    </source>
</evidence>
<dbReference type="PANTHER" id="PTHR32285:SF23">
    <property type="entry name" value="PROTEIN TRICHOME BIREFRINGENCE-LIKE 12"/>
    <property type="match status" value="1"/>
</dbReference>
<dbReference type="Pfam" id="PF14416">
    <property type="entry name" value="PMR5N"/>
    <property type="match status" value="1"/>
</dbReference>
<organism evidence="10 11">
    <name type="scientific">Camellia sinensis var. sinensis</name>
    <name type="common">China tea</name>
    <dbReference type="NCBI Taxonomy" id="542762"/>
    <lineage>
        <taxon>Eukaryota</taxon>
        <taxon>Viridiplantae</taxon>
        <taxon>Streptophyta</taxon>
        <taxon>Embryophyta</taxon>
        <taxon>Tracheophyta</taxon>
        <taxon>Spermatophyta</taxon>
        <taxon>Magnoliopsida</taxon>
        <taxon>eudicotyledons</taxon>
        <taxon>Gunneridae</taxon>
        <taxon>Pentapetalae</taxon>
        <taxon>asterids</taxon>
        <taxon>Ericales</taxon>
        <taxon>Theaceae</taxon>
        <taxon>Camellia</taxon>
    </lineage>
</organism>
<evidence type="ECO:0000256" key="2">
    <source>
        <dbReference type="ARBA" id="ARBA00007727"/>
    </source>
</evidence>
<dbReference type="InterPro" id="IPR026057">
    <property type="entry name" value="TBL_C"/>
</dbReference>
<comment type="subcellular location">
    <subcellularLocation>
        <location evidence="1">Membrane</location>
        <topology evidence="1">Single-pass membrane protein</topology>
    </subcellularLocation>
</comment>
<comment type="caution">
    <text evidence="10">The sequence shown here is derived from an EMBL/GenBank/DDBJ whole genome shotgun (WGS) entry which is preliminary data.</text>
</comment>
<evidence type="ECO:0000256" key="4">
    <source>
        <dbReference type="ARBA" id="ARBA00022968"/>
    </source>
</evidence>
<accession>A0A4S4DZ21</accession>
<dbReference type="STRING" id="542762.A0A4S4DZ21"/>
<evidence type="ECO:0000256" key="7">
    <source>
        <dbReference type="SAM" id="Phobius"/>
    </source>
</evidence>
<dbReference type="Pfam" id="PF13839">
    <property type="entry name" value="PC-Esterase"/>
    <property type="match status" value="1"/>
</dbReference>
<dbReference type="AlphaFoldDB" id="A0A4S4DZ21"/>